<evidence type="ECO:0000256" key="1">
    <source>
        <dbReference type="PROSITE-ProRule" id="PRU00042"/>
    </source>
</evidence>
<dbReference type="Proteomes" id="UP000596742">
    <property type="component" value="Unassembled WGS sequence"/>
</dbReference>
<dbReference type="Gene3D" id="3.30.160.60">
    <property type="entry name" value="Classic Zinc Finger"/>
    <property type="match status" value="1"/>
</dbReference>
<dbReference type="SMART" id="SM00355">
    <property type="entry name" value="ZnF_C2H2"/>
    <property type="match status" value="2"/>
</dbReference>
<keyword evidence="1" id="KW-0863">Zinc-finger</keyword>
<reference evidence="3" key="1">
    <citation type="submission" date="2018-11" db="EMBL/GenBank/DDBJ databases">
        <authorList>
            <person name="Alioto T."/>
            <person name="Alioto T."/>
        </authorList>
    </citation>
    <scope>NUCLEOTIDE SEQUENCE</scope>
</reference>
<keyword evidence="4" id="KW-1185">Reference proteome</keyword>
<organism evidence="3 4">
    <name type="scientific">Mytilus galloprovincialis</name>
    <name type="common">Mediterranean mussel</name>
    <dbReference type="NCBI Taxonomy" id="29158"/>
    <lineage>
        <taxon>Eukaryota</taxon>
        <taxon>Metazoa</taxon>
        <taxon>Spiralia</taxon>
        <taxon>Lophotrochozoa</taxon>
        <taxon>Mollusca</taxon>
        <taxon>Bivalvia</taxon>
        <taxon>Autobranchia</taxon>
        <taxon>Pteriomorphia</taxon>
        <taxon>Mytilida</taxon>
        <taxon>Mytiloidea</taxon>
        <taxon>Mytilidae</taxon>
        <taxon>Mytilinae</taxon>
        <taxon>Mytilus</taxon>
    </lineage>
</organism>
<comment type="caution">
    <text evidence="3">The sequence shown here is derived from an EMBL/GenBank/DDBJ whole genome shotgun (WGS) entry which is preliminary data.</text>
</comment>
<evidence type="ECO:0000313" key="4">
    <source>
        <dbReference type="Proteomes" id="UP000596742"/>
    </source>
</evidence>
<evidence type="ECO:0000259" key="2">
    <source>
        <dbReference type="PROSITE" id="PS50157"/>
    </source>
</evidence>
<keyword evidence="1" id="KW-0862">Zinc</keyword>
<evidence type="ECO:0000313" key="3">
    <source>
        <dbReference type="EMBL" id="VDH93262.1"/>
    </source>
</evidence>
<dbReference type="InterPro" id="IPR013087">
    <property type="entry name" value="Znf_C2H2_type"/>
</dbReference>
<dbReference type="PROSITE" id="PS00028">
    <property type="entry name" value="ZINC_FINGER_C2H2_1"/>
    <property type="match status" value="1"/>
</dbReference>
<proteinExistence type="predicted"/>
<name>A0A8B6BN80_MYTGA</name>
<sequence length="256" mass="29906">MVFFCFHCGAQYNLRSQLTRHVRDKHPKKMLQCRFCSYLVPTSKRFRLNEHEKNVHRHILNPRTNNRELVIQETPRRKPVPTSNFNTRQSCTVTRPREVTPPTTPILTRSIKPISPLSEISPCSISLGIEDYSSVSPVKKNLVDLFDSPTRQAVEEPREETNGTVYKLSATWVPDPSFQILKSEDTQTEERQVQQTSTQTDDKRVVLTTTATQTRRVIKKESEVQTEDCRVVMEKDTEEELELDIEEEYMDFDFYH</sequence>
<protein>
    <recommendedName>
        <fullName evidence="2">C2H2-type domain-containing protein</fullName>
    </recommendedName>
</protein>
<dbReference type="AlphaFoldDB" id="A0A8B6BN80"/>
<feature type="domain" description="C2H2-type" evidence="2">
    <location>
        <begin position="3"/>
        <end position="31"/>
    </location>
</feature>
<dbReference type="PROSITE" id="PS50157">
    <property type="entry name" value="ZINC_FINGER_C2H2_2"/>
    <property type="match status" value="1"/>
</dbReference>
<dbReference type="EMBL" id="UYJE01000430">
    <property type="protein sequence ID" value="VDH93262.1"/>
    <property type="molecule type" value="Genomic_DNA"/>
</dbReference>
<gene>
    <name evidence="3" type="ORF">MGAL_10B056180</name>
</gene>
<keyword evidence="1" id="KW-0479">Metal-binding</keyword>
<accession>A0A8B6BN80</accession>
<dbReference type="GO" id="GO:0008270">
    <property type="term" value="F:zinc ion binding"/>
    <property type="evidence" value="ECO:0007669"/>
    <property type="project" value="UniProtKB-KW"/>
</dbReference>
<dbReference type="OrthoDB" id="6179241at2759"/>